<dbReference type="Gene3D" id="1.10.3090.10">
    <property type="entry name" value="cca-adding enzyme, domain 2"/>
    <property type="match status" value="1"/>
</dbReference>
<evidence type="ECO:0000256" key="5">
    <source>
        <dbReference type="ARBA" id="ARBA00022723"/>
    </source>
</evidence>
<organism evidence="11 12">
    <name type="scientific">Pseudooceanicola albus</name>
    <dbReference type="NCBI Taxonomy" id="2692189"/>
    <lineage>
        <taxon>Bacteria</taxon>
        <taxon>Pseudomonadati</taxon>
        <taxon>Pseudomonadota</taxon>
        <taxon>Alphaproteobacteria</taxon>
        <taxon>Rhodobacterales</taxon>
        <taxon>Paracoccaceae</taxon>
        <taxon>Pseudooceanicola</taxon>
    </lineage>
</organism>
<evidence type="ECO:0000256" key="7">
    <source>
        <dbReference type="ARBA" id="ARBA00022842"/>
    </source>
</evidence>
<dbReference type="GO" id="GO:0016779">
    <property type="term" value="F:nucleotidyltransferase activity"/>
    <property type="evidence" value="ECO:0007669"/>
    <property type="project" value="UniProtKB-KW"/>
</dbReference>
<dbReference type="InterPro" id="IPR043519">
    <property type="entry name" value="NT_sf"/>
</dbReference>
<dbReference type="Proteomes" id="UP000477911">
    <property type="component" value="Unassembled WGS sequence"/>
</dbReference>
<evidence type="ECO:0000256" key="3">
    <source>
        <dbReference type="ARBA" id="ARBA00022694"/>
    </source>
</evidence>
<keyword evidence="8" id="KW-0694">RNA-binding</keyword>
<dbReference type="InterPro" id="IPR002646">
    <property type="entry name" value="PolA_pol_head_dom"/>
</dbReference>
<comment type="cofactor">
    <cofactor evidence="1">
        <name>Mg(2+)</name>
        <dbReference type="ChEBI" id="CHEBI:18420"/>
    </cofactor>
</comment>
<dbReference type="PANTHER" id="PTHR46173:SF1">
    <property type="entry name" value="CCA TRNA NUCLEOTIDYLTRANSFERASE 1, MITOCHONDRIAL"/>
    <property type="match status" value="1"/>
</dbReference>
<proteinExistence type="inferred from homology"/>
<dbReference type="RefSeq" id="WP_160891236.1">
    <property type="nucleotide sequence ID" value="NZ_WUMU01000001.1"/>
</dbReference>
<keyword evidence="4" id="KW-0548">Nucleotidyltransferase</keyword>
<dbReference type="SUPFAM" id="SSF81301">
    <property type="entry name" value="Nucleotidyltransferase"/>
    <property type="match status" value="1"/>
</dbReference>
<comment type="caution">
    <text evidence="11">The sequence shown here is derived from an EMBL/GenBank/DDBJ whole genome shotgun (WGS) entry which is preliminary data.</text>
</comment>
<evidence type="ECO:0000256" key="8">
    <source>
        <dbReference type="RuleBase" id="RU003953"/>
    </source>
</evidence>
<evidence type="ECO:0000256" key="4">
    <source>
        <dbReference type="ARBA" id="ARBA00022695"/>
    </source>
</evidence>
<evidence type="ECO:0000259" key="10">
    <source>
        <dbReference type="Pfam" id="PF12627"/>
    </source>
</evidence>
<sequence length="386" mass="40810">MTRLSGDWLEAPATRAVCAALRAGGHQAWFVGGCVRDALLGIPVGDIDICTDARPDTVQALAEAAGLKQIPTGIDHGTITIVSGGVPHEVTTFRRDVETNGRHAVVAFADTMDEDARRRDFTMNALYASPEGAVRDPLGQGLADLAARRLRFIGDAETRIREDYLRTLRYFRFHARFADPQGGFDPEALAAIAATLDGLETLSAERVGAELTKLLCVTDPAPALACMGQVGVLGRLLPGAEAKALAPLVHFEQATGTTPDWRCRLAALGGGDVGQALRLSKKDAATVALLRDAVGAMSGPAELGYRHGPVLAMQVILLRAALLEMPPPPDAQARASFGAAQVFPVKAGDLPATVTGAEIGRTLRSLESRWISSDFTLDRAGLLGEH</sequence>
<keyword evidence="3" id="KW-0819">tRNA processing</keyword>
<dbReference type="Pfam" id="PF01743">
    <property type="entry name" value="PolyA_pol"/>
    <property type="match status" value="1"/>
</dbReference>
<gene>
    <name evidence="11" type="ORF">GR170_02655</name>
</gene>
<dbReference type="GO" id="GO:0046872">
    <property type="term" value="F:metal ion binding"/>
    <property type="evidence" value="ECO:0007669"/>
    <property type="project" value="UniProtKB-KW"/>
</dbReference>
<name>A0A6L7FZ64_9RHOB</name>
<keyword evidence="12" id="KW-1185">Reference proteome</keyword>
<dbReference type="SUPFAM" id="SSF81891">
    <property type="entry name" value="Poly A polymerase C-terminal region-like"/>
    <property type="match status" value="1"/>
</dbReference>
<dbReference type="GO" id="GO:0008033">
    <property type="term" value="P:tRNA processing"/>
    <property type="evidence" value="ECO:0007669"/>
    <property type="project" value="UniProtKB-KW"/>
</dbReference>
<keyword evidence="7" id="KW-0460">Magnesium</keyword>
<evidence type="ECO:0000256" key="2">
    <source>
        <dbReference type="ARBA" id="ARBA00022679"/>
    </source>
</evidence>
<evidence type="ECO:0000256" key="6">
    <source>
        <dbReference type="ARBA" id="ARBA00022741"/>
    </source>
</evidence>
<dbReference type="PANTHER" id="PTHR46173">
    <property type="entry name" value="CCA TRNA NUCLEOTIDYLTRANSFERASE 1, MITOCHONDRIAL"/>
    <property type="match status" value="1"/>
</dbReference>
<dbReference type="AlphaFoldDB" id="A0A6L7FZ64"/>
<evidence type="ECO:0000313" key="11">
    <source>
        <dbReference type="EMBL" id="MXN16722.1"/>
    </source>
</evidence>
<keyword evidence="2 8" id="KW-0808">Transferase</keyword>
<keyword evidence="6" id="KW-0547">Nucleotide-binding</keyword>
<dbReference type="EMBL" id="WUMU01000001">
    <property type="protein sequence ID" value="MXN16722.1"/>
    <property type="molecule type" value="Genomic_DNA"/>
</dbReference>
<evidence type="ECO:0000256" key="1">
    <source>
        <dbReference type="ARBA" id="ARBA00001946"/>
    </source>
</evidence>
<dbReference type="CDD" id="cd05398">
    <property type="entry name" value="NT_ClassII-CCAase"/>
    <property type="match status" value="1"/>
</dbReference>
<comment type="similarity">
    <text evidence="8">Belongs to the tRNA nucleotidyltransferase/poly(A) polymerase family.</text>
</comment>
<keyword evidence="5" id="KW-0479">Metal-binding</keyword>
<evidence type="ECO:0000259" key="9">
    <source>
        <dbReference type="Pfam" id="PF01743"/>
    </source>
</evidence>
<dbReference type="GO" id="GO:0000049">
    <property type="term" value="F:tRNA binding"/>
    <property type="evidence" value="ECO:0007669"/>
    <property type="project" value="TreeGrafter"/>
</dbReference>
<dbReference type="InterPro" id="IPR050264">
    <property type="entry name" value="Bact_CCA-adding_enz_type3_sf"/>
</dbReference>
<dbReference type="PROSITE" id="PS51257">
    <property type="entry name" value="PROKAR_LIPOPROTEIN"/>
    <property type="match status" value="1"/>
</dbReference>
<evidence type="ECO:0000313" key="12">
    <source>
        <dbReference type="Proteomes" id="UP000477911"/>
    </source>
</evidence>
<dbReference type="Pfam" id="PF12627">
    <property type="entry name" value="PolyA_pol_RNAbd"/>
    <property type="match status" value="1"/>
</dbReference>
<protein>
    <submittedName>
        <fullName evidence="11">CCA tRNA nucleotidyltransferase</fullName>
    </submittedName>
</protein>
<feature type="domain" description="Poly A polymerase head" evidence="9">
    <location>
        <begin position="28"/>
        <end position="151"/>
    </location>
</feature>
<reference evidence="11 12" key="1">
    <citation type="submission" date="2019-12" db="EMBL/GenBank/DDBJ databases">
        <authorList>
            <person name="Li M."/>
        </authorList>
    </citation>
    <scope>NUCLEOTIDE SEQUENCE [LARGE SCALE GENOMIC DNA]</scope>
    <source>
        <strain evidence="11 12">GBMRC 2024</strain>
    </source>
</reference>
<feature type="domain" description="tRNA nucleotidyltransferase/poly(A) polymerase RNA and SrmB- binding" evidence="10">
    <location>
        <begin position="184"/>
        <end position="241"/>
    </location>
</feature>
<dbReference type="Gene3D" id="3.30.460.10">
    <property type="entry name" value="Beta Polymerase, domain 2"/>
    <property type="match status" value="1"/>
</dbReference>
<accession>A0A6L7FZ64</accession>
<dbReference type="GO" id="GO:0000166">
    <property type="term" value="F:nucleotide binding"/>
    <property type="evidence" value="ECO:0007669"/>
    <property type="project" value="UniProtKB-KW"/>
</dbReference>
<dbReference type="InterPro" id="IPR032828">
    <property type="entry name" value="PolyA_RNA-bd"/>
</dbReference>